<evidence type="ECO:0000313" key="1">
    <source>
        <dbReference type="EMBL" id="MBB3041974.1"/>
    </source>
</evidence>
<dbReference type="AlphaFoldDB" id="A0A7W4Z059"/>
<dbReference type="RefSeq" id="WP_183591816.1">
    <property type="nucleotide sequence ID" value="NZ_JACHWR010000001.1"/>
</dbReference>
<gene>
    <name evidence="1" type="ORF">FHU40_001775</name>
</gene>
<reference evidence="1 2" key="1">
    <citation type="submission" date="2020-08" db="EMBL/GenBank/DDBJ databases">
        <title>Sequencing the genomes of 1000 actinobacteria strains.</title>
        <authorList>
            <person name="Klenk H.-P."/>
        </authorList>
    </citation>
    <scope>NUCLEOTIDE SEQUENCE [LARGE SCALE GENOMIC DNA]</scope>
    <source>
        <strain evidence="1 2">DSM 105498</strain>
    </source>
</reference>
<protein>
    <submittedName>
        <fullName evidence="1">Uncharacterized protein</fullName>
    </submittedName>
</protein>
<dbReference type="EMBL" id="JACHWR010000001">
    <property type="protein sequence ID" value="MBB3041974.1"/>
    <property type="molecule type" value="Genomic_DNA"/>
</dbReference>
<name>A0A7W4Z059_9ACTN</name>
<evidence type="ECO:0000313" key="2">
    <source>
        <dbReference type="Proteomes" id="UP000589626"/>
    </source>
</evidence>
<comment type="caution">
    <text evidence="1">The sequence shown here is derived from an EMBL/GenBank/DDBJ whole genome shotgun (WGS) entry which is preliminary data.</text>
</comment>
<organism evidence="1 2">
    <name type="scientific">Nocardioides soli</name>
    <dbReference type="NCBI Taxonomy" id="1036020"/>
    <lineage>
        <taxon>Bacteria</taxon>
        <taxon>Bacillati</taxon>
        <taxon>Actinomycetota</taxon>
        <taxon>Actinomycetes</taxon>
        <taxon>Propionibacteriales</taxon>
        <taxon>Nocardioidaceae</taxon>
        <taxon>Nocardioides</taxon>
    </lineage>
</organism>
<accession>A0A7W4Z059</accession>
<dbReference type="Proteomes" id="UP000589626">
    <property type="component" value="Unassembled WGS sequence"/>
</dbReference>
<keyword evidence="2" id="KW-1185">Reference proteome</keyword>
<proteinExistence type="predicted"/>
<sequence length="111" mass="12691">MTNATRFILSVQTATGRLRVAHRRGLNTTVQEADLRIAQVADHLRDTFSPDQPLSLDHRDMLLALVEDLHRETWVNTTEGVRDAYIESLETSAQYDEMTESFERFVNGGDR</sequence>